<protein>
    <submittedName>
        <fullName evidence="3">Uncharacterized protein</fullName>
    </submittedName>
</protein>
<dbReference type="Proteomes" id="UP000247118">
    <property type="component" value="Chromosome"/>
</dbReference>
<evidence type="ECO:0000313" key="3">
    <source>
        <dbReference type="EMBL" id="AWO82611.1"/>
    </source>
</evidence>
<dbReference type="EMBL" id="CP029604">
    <property type="protein sequence ID" value="AWO82611.1"/>
    <property type="molecule type" value="Genomic_DNA"/>
</dbReference>
<feature type="transmembrane region" description="Helical" evidence="2">
    <location>
        <begin position="6"/>
        <end position="28"/>
    </location>
</feature>
<keyword evidence="2" id="KW-0812">Transmembrane</keyword>
<proteinExistence type="predicted"/>
<evidence type="ECO:0000256" key="2">
    <source>
        <dbReference type="SAM" id="Phobius"/>
    </source>
</evidence>
<evidence type="ECO:0000256" key="1">
    <source>
        <dbReference type="SAM" id="MobiDB-lite"/>
    </source>
</evidence>
<sequence>MHVVDYWGVMVGLGLVATAFGVVGFVRYRERESTTLQRQTQLARELRDLAGDDEVRLAAVDEFSLTIYHRLFYASVVAPWIRSAAWALLGAVLAGAGALAVGSLDGVFATVVHVATIVAAGVFGVSTLVYVGIALYHSATTPRVSFSDSYAGEDSDPDSAPSTEAASAEAPTAEATSTEAPSTETPVSTRPVD</sequence>
<dbReference type="RefSeq" id="WP_004023351.1">
    <property type="nucleotide sequence ID" value="NZ_CABEIC010000002.1"/>
</dbReference>
<keyword evidence="2" id="KW-0472">Membrane</keyword>
<organism evidence="3 4">
    <name type="scientific">Gordonia terrae</name>
    <dbReference type="NCBI Taxonomy" id="2055"/>
    <lineage>
        <taxon>Bacteria</taxon>
        <taxon>Bacillati</taxon>
        <taxon>Actinomycetota</taxon>
        <taxon>Actinomycetes</taxon>
        <taxon>Mycobacteriales</taxon>
        <taxon>Gordoniaceae</taxon>
        <taxon>Gordonia</taxon>
    </lineage>
</organism>
<keyword evidence="2" id="KW-1133">Transmembrane helix</keyword>
<accession>A0AAD0NU95</accession>
<reference evidence="3 4" key="1">
    <citation type="submission" date="2018-05" db="EMBL/GenBank/DDBJ databases">
        <title>Complete genome sequence of Gordonia terrae NRRL B-16283.</title>
        <authorList>
            <person name="Garlena R.A."/>
            <person name="Russell D.A."/>
            <person name="Hatfull G.F."/>
        </authorList>
    </citation>
    <scope>NUCLEOTIDE SEQUENCE [LARGE SCALE GENOMIC DNA]</scope>
    <source>
        <strain evidence="3 4">NRRL B-16283</strain>
    </source>
</reference>
<dbReference type="GeneID" id="32686658"/>
<gene>
    <name evidence="3" type="ORF">DLJ61_02805</name>
</gene>
<dbReference type="AlphaFoldDB" id="A0AAD0NU95"/>
<feature type="transmembrane region" description="Helical" evidence="2">
    <location>
        <begin position="80"/>
        <end position="101"/>
    </location>
</feature>
<feature type="transmembrane region" description="Helical" evidence="2">
    <location>
        <begin position="107"/>
        <end position="136"/>
    </location>
</feature>
<feature type="region of interest" description="Disordered" evidence="1">
    <location>
        <begin position="147"/>
        <end position="193"/>
    </location>
</feature>
<evidence type="ECO:0000313" key="4">
    <source>
        <dbReference type="Proteomes" id="UP000247118"/>
    </source>
</evidence>
<feature type="compositionally biased region" description="Low complexity" evidence="1">
    <location>
        <begin position="158"/>
        <end position="186"/>
    </location>
</feature>
<name>A0AAD0NU95_9ACTN</name>